<feature type="transmembrane region" description="Helical" evidence="1">
    <location>
        <begin position="68"/>
        <end position="88"/>
    </location>
</feature>
<protein>
    <submittedName>
        <fullName evidence="2">Uncharacterized protein</fullName>
    </submittedName>
</protein>
<dbReference type="AlphaFoldDB" id="A0A1H7R3Q5"/>
<organism evidence="2 3">
    <name type="scientific">Chitinophaga rupis</name>
    <dbReference type="NCBI Taxonomy" id="573321"/>
    <lineage>
        <taxon>Bacteria</taxon>
        <taxon>Pseudomonadati</taxon>
        <taxon>Bacteroidota</taxon>
        <taxon>Chitinophagia</taxon>
        <taxon>Chitinophagales</taxon>
        <taxon>Chitinophagaceae</taxon>
        <taxon>Chitinophaga</taxon>
    </lineage>
</organism>
<gene>
    <name evidence="2" type="ORF">SAMN04488505_102522</name>
</gene>
<proteinExistence type="predicted"/>
<feature type="transmembrane region" description="Helical" evidence="1">
    <location>
        <begin position="12"/>
        <end position="32"/>
    </location>
</feature>
<evidence type="ECO:0000313" key="3">
    <source>
        <dbReference type="Proteomes" id="UP000198984"/>
    </source>
</evidence>
<keyword evidence="1" id="KW-0472">Membrane</keyword>
<keyword evidence="3" id="KW-1185">Reference proteome</keyword>
<sequence length="154" mass="17661">MPDLLNQEQRKVTLFSVILMGLTSVHHLYGAIAYHTSWRLHVLLFSIPVLVVTLLLHRAASRPWAFRLYWIITLLAAIILIGIFEGLYNHVLKNVLFFSGFPKSSMEKLYPQGAYEMPDSFFFEISGIMQGIIAIPLIIYFVRLTQAKVIKPKI</sequence>
<feature type="transmembrane region" description="Helical" evidence="1">
    <location>
        <begin position="38"/>
        <end position="56"/>
    </location>
</feature>
<name>A0A1H7R3Q5_9BACT</name>
<dbReference type="EMBL" id="FOBB01000002">
    <property type="protein sequence ID" value="SEL54916.1"/>
    <property type="molecule type" value="Genomic_DNA"/>
</dbReference>
<dbReference type="RefSeq" id="WP_143080956.1">
    <property type="nucleotide sequence ID" value="NZ_FOBB01000002.1"/>
</dbReference>
<dbReference type="STRING" id="573321.SAMN04488505_102522"/>
<dbReference type="Proteomes" id="UP000198984">
    <property type="component" value="Unassembled WGS sequence"/>
</dbReference>
<dbReference type="OrthoDB" id="8420016at2"/>
<keyword evidence="1" id="KW-1133">Transmembrane helix</keyword>
<evidence type="ECO:0000313" key="2">
    <source>
        <dbReference type="EMBL" id="SEL54916.1"/>
    </source>
</evidence>
<accession>A0A1H7R3Q5</accession>
<feature type="transmembrane region" description="Helical" evidence="1">
    <location>
        <begin position="121"/>
        <end position="142"/>
    </location>
</feature>
<keyword evidence="1" id="KW-0812">Transmembrane</keyword>
<evidence type="ECO:0000256" key="1">
    <source>
        <dbReference type="SAM" id="Phobius"/>
    </source>
</evidence>
<reference evidence="2 3" key="1">
    <citation type="submission" date="2016-10" db="EMBL/GenBank/DDBJ databases">
        <authorList>
            <person name="de Groot N.N."/>
        </authorList>
    </citation>
    <scope>NUCLEOTIDE SEQUENCE [LARGE SCALE GENOMIC DNA]</scope>
    <source>
        <strain evidence="2 3">DSM 21039</strain>
    </source>
</reference>